<feature type="compositionally biased region" description="Polar residues" evidence="1">
    <location>
        <begin position="100"/>
        <end position="112"/>
    </location>
</feature>
<dbReference type="Proteomes" id="UP000026962">
    <property type="component" value="Chromosome 2"/>
</dbReference>
<proteinExistence type="predicted"/>
<feature type="compositionally biased region" description="Polar residues" evidence="1">
    <location>
        <begin position="64"/>
        <end position="77"/>
    </location>
</feature>
<sequence length="253" mass="26315">MSAANSLSSASVGSKLIKLSGSCCTGDDGAAAGYFVSSTAPSAESSFKHDEDAATASSIGGGEQNSAREGSKTGTRYSNCPSSSSGAPSSSAFRSSDDSTAISGTSSRLESSCPTLLTCGRRVRALRFDHAGVTPPCLFDAVVPATAASSSSTDARAVSGGGDDARRRRRSCRLASGLAECTDVSHPWHRKASSAAQYHRARRRRQLSHARAALPPTAPAAFSRLQLMRHDEPNEQTEEISQASTKTMIPQNL</sequence>
<protein>
    <submittedName>
        <fullName evidence="2">Uncharacterized protein</fullName>
    </submittedName>
</protein>
<keyword evidence="3" id="KW-1185">Reference proteome</keyword>
<name>A0A0E0K4V8_ORYPU</name>
<feature type="compositionally biased region" description="Low complexity" evidence="1">
    <location>
        <begin position="149"/>
        <end position="158"/>
    </location>
</feature>
<dbReference type="EnsemblPlants" id="OPUNC02G29030.1">
    <property type="protein sequence ID" value="OPUNC02G29030.1"/>
    <property type="gene ID" value="OPUNC02G29030"/>
</dbReference>
<accession>A0A0E0K4V8</accession>
<dbReference type="AlphaFoldDB" id="A0A0E0K4V8"/>
<feature type="compositionally biased region" description="Low complexity" evidence="1">
    <location>
        <begin position="78"/>
        <end position="94"/>
    </location>
</feature>
<dbReference type="HOGENOM" id="CLU_1099992_0_0_1"/>
<dbReference type="Gramene" id="OPUNC02G29030.1">
    <property type="protein sequence ID" value="OPUNC02G29030.1"/>
    <property type="gene ID" value="OPUNC02G29030"/>
</dbReference>
<feature type="region of interest" description="Disordered" evidence="1">
    <location>
        <begin position="43"/>
        <end position="112"/>
    </location>
</feature>
<organism evidence="2">
    <name type="scientific">Oryza punctata</name>
    <name type="common">Red rice</name>
    <dbReference type="NCBI Taxonomy" id="4537"/>
    <lineage>
        <taxon>Eukaryota</taxon>
        <taxon>Viridiplantae</taxon>
        <taxon>Streptophyta</taxon>
        <taxon>Embryophyta</taxon>
        <taxon>Tracheophyta</taxon>
        <taxon>Spermatophyta</taxon>
        <taxon>Magnoliopsida</taxon>
        <taxon>Liliopsida</taxon>
        <taxon>Poales</taxon>
        <taxon>Poaceae</taxon>
        <taxon>BOP clade</taxon>
        <taxon>Oryzoideae</taxon>
        <taxon>Oryzeae</taxon>
        <taxon>Oryzinae</taxon>
        <taxon>Oryza</taxon>
    </lineage>
</organism>
<reference evidence="2" key="1">
    <citation type="submission" date="2015-04" db="UniProtKB">
        <authorList>
            <consortium name="EnsemblPlants"/>
        </authorList>
    </citation>
    <scope>IDENTIFICATION</scope>
</reference>
<feature type="compositionally biased region" description="Polar residues" evidence="1">
    <location>
        <begin position="239"/>
        <end position="253"/>
    </location>
</feature>
<evidence type="ECO:0000313" key="2">
    <source>
        <dbReference type="EnsemblPlants" id="OPUNC02G29030.1"/>
    </source>
</evidence>
<reference evidence="2" key="2">
    <citation type="submission" date="2018-05" db="EMBL/GenBank/DDBJ databases">
        <title>OpunRS2 (Oryza punctata Reference Sequence Version 2).</title>
        <authorList>
            <person name="Zhang J."/>
            <person name="Kudrna D."/>
            <person name="Lee S."/>
            <person name="Talag J."/>
            <person name="Welchert J."/>
            <person name="Wing R.A."/>
        </authorList>
    </citation>
    <scope>NUCLEOTIDE SEQUENCE [LARGE SCALE GENOMIC DNA]</scope>
</reference>
<evidence type="ECO:0000313" key="3">
    <source>
        <dbReference type="Proteomes" id="UP000026962"/>
    </source>
</evidence>
<feature type="region of interest" description="Disordered" evidence="1">
    <location>
        <begin position="149"/>
        <end position="168"/>
    </location>
</feature>
<evidence type="ECO:0000256" key="1">
    <source>
        <dbReference type="SAM" id="MobiDB-lite"/>
    </source>
</evidence>
<feature type="region of interest" description="Disordered" evidence="1">
    <location>
        <begin position="232"/>
        <end position="253"/>
    </location>
</feature>